<evidence type="ECO:0000313" key="3">
    <source>
        <dbReference type="Proteomes" id="UP001168990"/>
    </source>
</evidence>
<organism evidence="2 3">
    <name type="scientific">Microctonus aethiopoides</name>
    <dbReference type="NCBI Taxonomy" id="144406"/>
    <lineage>
        <taxon>Eukaryota</taxon>
        <taxon>Metazoa</taxon>
        <taxon>Ecdysozoa</taxon>
        <taxon>Arthropoda</taxon>
        <taxon>Hexapoda</taxon>
        <taxon>Insecta</taxon>
        <taxon>Pterygota</taxon>
        <taxon>Neoptera</taxon>
        <taxon>Endopterygota</taxon>
        <taxon>Hymenoptera</taxon>
        <taxon>Apocrita</taxon>
        <taxon>Ichneumonoidea</taxon>
        <taxon>Braconidae</taxon>
        <taxon>Euphorinae</taxon>
        <taxon>Microctonus</taxon>
    </lineage>
</organism>
<feature type="compositionally biased region" description="Basic and acidic residues" evidence="1">
    <location>
        <begin position="130"/>
        <end position="139"/>
    </location>
</feature>
<dbReference type="Proteomes" id="UP001168990">
    <property type="component" value="Unassembled WGS sequence"/>
</dbReference>
<name>A0AA39KWS4_9HYME</name>
<evidence type="ECO:0000256" key="1">
    <source>
        <dbReference type="SAM" id="MobiDB-lite"/>
    </source>
</evidence>
<protein>
    <submittedName>
        <fullName evidence="2">Uncharacterized protein</fullName>
    </submittedName>
</protein>
<evidence type="ECO:0000313" key="2">
    <source>
        <dbReference type="EMBL" id="KAK0176635.1"/>
    </source>
</evidence>
<dbReference type="EMBL" id="JAQQBS010000001">
    <property type="protein sequence ID" value="KAK0176635.1"/>
    <property type="molecule type" value="Genomic_DNA"/>
</dbReference>
<feature type="compositionally biased region" description="Polar residues" evidence="1">
    <location>
        <begin position="140"/>
        <end position="155"/>
    </location>
</feature>
<dbReference type="AlphaFoldDB" id="A0AA39KWS4"/>
<sequence>MSSSIFCVFGCENVDDKILLLTEQKLQQCHEKLRVRRALQMKYGDIVLPDHVTEFHGYHSVCCKNFMAITKKYQQKYDELQKFEESTKTPASFTSLSAPSTSSTSNIDQQCFPVEEQKVTGEINSINEASSRRNAERPTDFSSFSTSTVGDQETSGEQDNVKRICFFCNKTRKVSNYRVLPLYTSKDEKLRNNILVNAIGLNDQEMKNRVKSLGVTDTVHYHNPCKTLYLNKYLNAPKHAETDWHRTRKLHGAAYAEVCYCVEENIIKKNQLKMLQYLTDIYNEVLEKLHHEEFGVSSVKYTSQQLLDKLVNTYGDRIQIITLHQKKIIGPSDGCAIDEEMYCRLEEDELVGRVALILRKQVLRLNERVLPSDSKICDLIAGEGEVPIIFQDFMKLLLCGADSKTYSSPDRVAKIKSITQDIIDTVFNG</sequence>
<reference evidence="2" key="2">
    <citation type="submission" date="2023-03" db="EMBL/GenBank/DDBJ databases">
        <authorList>
            <person name="Inwood S.N."/>
            <person name="Skelly J.G."/>
            <person name="Guhlin J."/>
            <person name="Harrop T.W.R."/>
            <person name="Goldson S.G."/>
            <person name="Dearden P.K."/>
        </authorList>
    </citation>
    <scope>NUCLEOTIDE SEQUENCE</scope>
    <source>
        <strain evidence="2">Irish</strain>
        <tissue evidence="2">Whole body</tissue>
    </source>
</reference>
<accession>A0AA39KWS4</accession>
<feature type="region of interest" description="Disordered" evidence="1">
    <location>
        <begin position="122"/>
        <end position="155"/>
    </location>
</feature>
<keyword evidence="3" id="KW-1185">Reference proteome</keyword>
<gene>
    <name evidence="2" type="ORF">PV328_000752</name>
</gene>
<proteinExistence type="predicted"/>
<reference evidence="2" key="1">
    <citation type="journal article" date="2023" name="bioRxiv">
        <title>Scaffold-level genome assemblies of two parasitoid biocontrol wasps reveal the parthenogenesis mechanism and an associated novel virus.</title>
        <authorList>
            <person name="Inwood S."/>
            <person name="Skelly J."/>
            <person name="Guhlin J."/>
            <person name="Harrop T."/>
            <person name="Goldson S."/>
            <person name="Dearden P."/>
        </authorList>
    </citation>
    <scope>NUCLEOTIDE SEQUENCE</scope>
    <source>
        <strain evidence="2">Irish</strain>
        <tissue evidence="2">Whole body</tissue>
    </source>
</reference>
<comment type="caution">
    <text evidence="2">The sequence shown here is derived from an EMBL/GenBank/DDBJ whole genome shotgun (WGS) entry which is preliminary data.</text>
</comment>